<feature type="chain" id="PRO_5002652738" description="Lipoprotein" evidence="1">
    <location>
        <begin position="20"/>
        <end position="85"/>
    </location>
</feature>
<dbReference type="Proteomes" id="UP000003919">
    <property type="component" value="Unassembled WGS sequence"/>
</dbReference>
<keyword evidence="3" id="KW-1185">Reference proteome</keyword>
<dbReference type="PROSITE" id="PS51257">
    <property type="entry name" value="PROKAR_LIPOPROTEIN"/>
    <property type="match status" value="1"/>
</dbReference>
<dbReference type="HOGENOM" id="CLU_2505430_0_0_10"/>
<comment type="caution">
    <text evidence="2">The sequence shown here is derived from an EMBL/GenBank/DDBJ whole genome shotgun (WGS) entry which is preliminary data.</text>
</comment>
<organism evidence="2 3">
    <name type="scientific">Algoriphagus machipongonensis</name>
    <dbReference type="NCBI Taxonomy" id="388413"/>
    <lineage>
        <taxon>Bacteria</taxon>
        <taxon>Pseudomonadati</taxon>
        <taxon>Bacteroidota</taxon>
        <taxon>Cytophagia</taxon>
        <taxon>Cytophagales</taxon>
        <taxon>Cyclobacteriaceae</taxon>
        <taxon>Algoriphagus</taxon>
    </lineage>
</organism>
<dbReference type="EMBL" id="AAXU02000001">
    <property type="protein sequence ID" value="EAZ80999.1"/>
    <property type="molecule type" value="Genomic_DNA"/>
</dbReference>
<evidence type="ECO:0008006" key="4">
    <source>
        <dbReference type="Google" id="ProtNLM"/>
    </source>
</evidence>
<dbReference type="RefSeq" id="WP_008202638.1">
    <property type="nucleotide sequence ID" value="NZ_CM001023.1"/>
</dbReference>
<evidence type="ECO:0000313" key="2">
    <source>
        <dbReference type="EMBL" id="EAZ80999.1"/>
    </source>
</evidence>
<dbReference type="AlphaFoldDB" id="A3HWM6"/>
<protein>
    <recommendedName>
        <fullName evidence="4">Lipoprotein</fullName>
    </recommendedName>
</protein>
<reference evidence="2 3" key="1">
    <citation type="journal article" date="2011" name="J. Bacteriol.">
        <title>Complete genome sequence of Algoriphagus sp. PR1, bacterial prey of a colony-forming choanoflagellate.</title>
        <authorList>
            <person name="Alegado R.A."/>
            <person name="Ferriera S."/>
            <person name="Nusbaum C."/>
            <person name="Young S.K."/>
            <person name="Zeng Q."/>
            <person name="Imamovic A."/>
            <person name="Fairclough S.R."/>
            <person name="King N."/>
        </authorList>
    </citation>
    <scope>NUCLEOTIDE SEQUENCE [LARGE SCALE GENOMIC DNA]</scope>
    <source>
        <strain evidence="2 3">PR1</strain>
    </source>
</reference>
<sequence length="85" mass="9642">MRKLFIPLLLILSSCQLFDSDQKEYELSEMDELYERIISISESKNCTDSSNWKFTAIGSKACGGPASYIAYSSEINESEFLDLVK</sequence>
<dbReference type="OrthoDB" id="5526158at2"/>
<accession>A3HWM6</accession>
<gene>
    <name evidence="2" type="ORF">ALPR1_18223</name>
</gene>
<keyword evidence="1" id="KW-0732">Signal</keyword>
<proteinExistence type="predicted"/>
<name>A3HWM6_9BACT</name>
<evidence type="ECO:0000256" key="1">
    <source>
        <dbReference type="SAM" id="SignalP"/>
    </source>
</evidence>
<evidence type="ECO:0000313" key="3">
    <source>
        <dbReference type="Proteomes" id="UP000003919"/>
    </source>
</evidence>
<feature type="signal peptide" evidence="1">
    <location>
        <begin position="1"/>
        <end position="19"/>
    </location>
</feature>